<dbReference type="EMBL" id="JBEPME010000002">
    <property type="protein sequence ID" value="MET3656643.1"/>
    <property type="molecule type" value="Genomic_DNA"/>
</dbReference>
<proteinExistence type="predicted"/>
<organism evidence="1 2">
    <name type="scientific">Sporosarcina psychrophila</name>
    <name type="common">Bacillus psychrophilus</name>
    <dbReference type="NCBI Taxonomy" id="1476"/>
    <lineage>
        <taxon>Bacteria</taxon>
        <taxon>Bacillati</taxon>
        <taxon>Bacillota</taxon>
        <taxon>Bacilli</taxon>
        <taxon>Bacillales</taxon>
        <taxon>Caryophanaceae</taxon>
        <taxon>Sporosarcina</taxon>
    </lineage>
</organism>
<protein>
    <submittedName>
        <fullName evidence="1">Membrane-anchored protein</fullName>
    </submittedName>
</protein>
<comment type="caution">
    <text evidence="1">The sequence shown here is derived from an EMBL/GenBank/DDBJ whole genome shotgun (WGS) entry which is preliminary data.</text>
</comment>
<dbReference type="Proteomes" id="UP001549104">
    <property type="component" value="Unassembled WGS sequence"/>
</dbReference>
<keyword evidence="2" id="KW-1185">Reference proteome</keyword>
<dbReference type="InterPro" id="IPR025833">
    <property type="entry name" value="GDYXXLXY"/>
</dbReference>
<evidence type="ECO:0000313" key="2">
    <source>
        <dbReference type="Proteomes" id="UP001549104"/>
    </source>
</evidence>
<accession>A0ABV2K9D6</accession>
<evidence type="ECO:0000313" key="1">
    <source>
        <dbReference type="EMBL" id="MET3656643.1"/>
    </source>
</evidence>
<gene>
    <name evidence="1" type="ORF">ABIC55_001730</name>
</gene>
<name>A0ABV2K9D6_SPOPS</name>
<reference evidence="1 2" key="1">
    <citation type="submission" date="2024-06" db="EMBL/GenBank/DDBJ databases">
        <title>Sorghum-associated microbial communities from plants grown in Nebraska, USA.</title>
        <authorList>
            <person name="Schachtman D."/>
        </authorList>
    </citation>
    <scope>NUCLEOTIDE SEQUENCE [LARGE SCALE GENOMIC DNA]</scope>
    <source>
        <strain evidence="1 2">1288</strain>
    </source>
</reference>
<dbReference type="Pfam" id="PF14345">
    <property type="entry name" value="GDYXXLXY"/>
    <property type="match status" value="1"/>
</dbReference>
<sequence>MHMNMMKNKGIGFIVALTVPLLLLIGLTVKPLWTLTYGDDIALLTVPVDPRDLLYGDYVTLRYEIEEVPKNEISTVILDKLNKSVNSNGLTVYGKLVKQDDIYVLDSLSDKKPRGSVYLTGKLSSYDYQNVDGVNVHSIDFGLERYFVPENTGKELEDLSAKGRLMAHLKVKNGYGILQEISAVK</sequence>